<evidence type="ECO:0000256" key="5">
    <source>
        <dbReference type="ARBA" id="ARBA00022989"/>
    </source>
</evidence>
<keyword evidence="13" id="KW-1185">Reference proteome</keyword>
<feature type="signal peptide" evidence="10">
    <location>
        <begin position="1"/>
        <end position="28"/>
    </location>
</feature>
<dbReference type="InterPro" id="IPR051275">
    <property type="entry name" value="Cell_adhesion_signaling"/>
</dbReference>
<evidence type="ECO:0000256" key="1">
    <source>
        <dbReference type="ARBA" id="ARBA00004479"/>
    </source>
</evidence>
<keyword evidence="6" id="KW-0472">Membrane</keyword>
<dbReference type="AlphaFoldDB" id="A0A5N5SUP1"/>
<dbReference type="OrthoDB" id="6413693at2759"/>
<dbReference type="PANTHER" id="PTHR11640">
    <property type="entry name" value="NEPHRIN"/>
    <property type="match status" value="1"/>
</dbReference>
<dbReference type="GO" id="GO:0098609">
    <property type="term" value="P:cell-cell adhesion"/>
    <property type="evidence" value="ECO:0007669"/>
    <property type="project" value="TreeGrafter"/>
</dbReference>
<dbReference type="FunFam" id="2.60.40.10:FF:000077">
    <property type="entry name" value="Kirre like nephrin family adhesion molecule 3"/>
    <property type="match status" value="1"/>
</dbReference>
<evidence type="ECO:0000256" key="3">
    <source>
        <dbReference type="ARBA" id="ARBA00022729"/>
    </source>
</evidence>
<organism evidence="12 13">
    <name type="scientific">Armadillidium nasatum</name>
    <dbReference type="NCBI Taxonomy" id="96803"/>
    <lineage>
        <taxon>Eukaryota</taxon>
        <taxon>Metazoa</taxon>
        <taxon>Ecdysozoa</taxon>
        <taxon>Arthropoda</taxon>
        <taxon>Crustacea</taxon>
        <taxon>Multicrustacea</taxon>
        <taxon>Malacostraca</taxon>
        <taxon>Eumalacostraca</taxon>
        <taxon>Peracarida</taxon>
        <taxon>Isopoda</taxon>
        <taxon>Oniscidea</taxon>
        <taxon>Crinocheta</taxon>
        <taxon>Armadillidiidae</taxon>
        <taxon>Armadillidium</taxon>
    </lineage>
</organism>
<sequence length="176" mass="19431">MKINFTHKLKILHPFFYVVALCFLSTKAEEDNTDLRFATQPTHQTAVLGSTVVLPCRVIPRDGTVQWTRDGFGLGTIRRLDGFDRYSMIGSNEEGDFSLKISPVTLEDDSEYQCQVSSKKGPKLRSRVARLTVFVPPESPSISPSPEVSATAGVNVTIKCESIGGRPAPELSLRFL</sequence>
<name>A0A5N5SUP1_9CRUS</name>
<dbReference type="PROSITE" id="PS50835">
    <property type="entry name" value="IG_LIKE"/>
    <property type="match status" value="1"/>
</dbReference>
<evidence type="ECO:0000259" key="11">
    <source>
        <dbReference type="PROSITE" id="PS50835"/>
    </source>
</evidence>
<reference evidence="12 13" key="1">
    <citation type="journal article" date="2019" name="PLoS Biol.">
        <title>Sex chromosomes control vertical transmission of feminizing Wolbachia symbionts in an isopod.</title>
        <authorList>
            <person name="Becking T."/>
            <person name="Chebbi M.A."/>
            <person name="Giraud I."/>
            <person name="Moumen B."/>
            <person name="Laverre T."/>
            <person name="Caubet Y."/>
            <person name="Peccoud J."/>
            <person name="Gilbert C."/>
            <person name="Cordaux R."/>
        </authorList>
    </citation>
    <scope>NUCLEOTIDE SEQUENCE [LARGE SCALE GENOMIC DNA]</scope>
    <source>
        <strain evidence="12">ANa2</strain>
        <tissue evidence="12">Whole body excluding digestive tract and cuticle</tissue>
    </source>
</reference>
<evidence type="ECO:0000256" key="6">
    <source>
        <dbReference type="ARBA" id="ARBA00023136"/>
    </source>
</evidence>
<keyword evidence="5" id="KW-1133">Transmembrane helix</keyword>
<evidence type="ECO:0000256" key="2">
    <source>
        <dbReference type="ARBA" id="ARBA00022692"/>
    </source>
</evidence>
<keyword evidence="8" id="KW-0325">Glycoprotein</keyword>
<dbReference type="InterPro" id="IPR007110">
    <property type="entry name" value="Ig-like_dom"/>
</dbReference>
<dbReference type="InterPro" id="IPR003599">
    <property type="entry name" value="Ig_sub"/>
</dbReference>
<evidence type="ECO:0000256" key="8">
    <source>
        <dbReference type="ARBA" id="ARBA00023180"/>
    </source>
</evidence>
<keyword evidence="3 10" id="KW-0732">Signal</keyword>
<evidence type="ECO:0000313" key="12">
    <source>
        <dbReference type="EMBL" id="KAB7497921.1"/>
    </source>
</evidence>
<feature type="chain" id="PRO_5024375280" evidence="10">
    <location>
        <begin position="29"/>
        <end position="176"/>
    </location>
</feature>
<comment type="caution">
    <text evidence="12">The sequence shown here is derived from an EMBL/GenBank/DDBJ whole genome shotgun (WGS) entry which is preliminary data.</text>
</comment>
<accession>A0A5N5SUP1</accession>
<dbReference type="SUPFAM" id="SSF48726">
    <property type="entry name" value="Immunoglobulin"/>
    <property type="match status" value="1"/>
</dbReference>
<evidence type="ECO:0000313" key="13">
    <source>
        <dbReference type="Proteomes" id="UP000326759"/>
    </source>
</evidence>
<proteinExistence type="predicted"/>
<evidence type="ECO:0000256" key="9">
    <source>
        <dbReference type="ARBA" id="ARBA00023319"/>
    </source>
</evidence>
<dbReference type="Gene3D" id="2.60.40.10">
    <property type="entry name" value="Immunoglobulins"/>
    <property type="match status" value="1"/>
</dbReference>
<feature type="domain" description="Ig-like" evidence="11">
    <location>
        <begin position="14"/>
        <end position="132"/>
    </location>
</feature>
<dbReference type="EMBL" id="SEYY01019757">
    <property type="protein sequence ID" value="KAB7497921.1"/>
    <property type="molecule type" value="Genomic_DNA"/>
</dbReference>
<evidence type="ECO:0000256" key="10">
    <source>
        <dbReference type="SAM" id="SignalP"/>
    </source>
</evidence>
<dbReference type="PANTHER" id="PTHR11640:SF31">
    <property type="entry name" value="IRREGULAR CHIASM C-ROUGHEST PROTEIN-RELATED"/>
    <property type="match status" value="1"/>
</dbReference>
<dbReference type="InterPro" id="IPR003598">
    <property type="entry name" value="Ig_sub2"/>
</dbReference>
<dbReference type="SMART" id="SM00409">
    <property type="entry name" value="IG"/>
    <property type="match status" value="1"/>
</dbReference>
<keyword evidence="2" id="KW-0812">Transmembrane</keyword>
<evidence type="ECO:0000256" key="7">
    <source>
        <dbReference type="ARBA" id="ARBA00023157"/>
    </source>
</evidence>
<dbReference type="InterPro" id="IPR013783">
    <property type="entry name" value="Ig-like_fold"/>
</dbReference>
<dbReference type="InterPro" id="IPR036179">
    <property type="entry name" value="Ig-like_dom_sf"/>
</dbReference>
<gene>
    <name evidence="12" type="primary">rst_1</name>
    <name evidence="12" type="ORF">Anas_12235</name>
</gene>
<dbReference type="Pfam" id="PF13927">
    <property type="entry name" value="Ig_3"/>
    <property type="match status" value="1"/>
</dbReference>
<dbReference type="GO" id="GO:0005911">
    <property type="term" value="C:cell-cell junction"/>
    <property type="evidence" value="ECO:0007669"/>
    <property type="project" value="TreeGrafter"/>
</dbReference>
<evidence type="ECO:0000256" key="4">
    <source>
        <dbReference type="ARBA" id="ARBA00022737"/>
    </source>
</evidence>
<comment type="subcellular location">
    <subcellularLocation>
        <location evidence="1">Membrane</location>
        <topology evidence="1">Single-pass type I membrane protein</topology>
    </subcellularLocation>
</comment>
<keyword evidence="9" id="KW-0393">Immunoglobulin domain</keyword>
<dbReference type="CDD" id="cd00096">
    <property type="entry name" value="Ig"/>
    <property type="match status" value="1"/>
</dbReference>
<dbReference type="GO" id="GO:0005886">
    <property type="term" value="C:plasma membrane"/>
    <property type="evidence" value="ECO:0007669"/>
    <property type="project" value="TreeGrafter"/>
</dbReference>
<dbReference type="SMART" id="SM00408">
    <property type="entry name" value="IGc2"/>
    <property type="match status" value="1"/>
</dbReference>
<protein>
    <submittedName>
        <fullName evidence="12">Irregular chiasm C-roughest protein</fullName>
    </submittedName>
</protein>
<dbReference type="GO" id="GO:0050839">
    <property type="term" value="F:cell adhesion molecule binding"/>
    <property type="evidence" value="ECO:0007669"/>
    <property type="project" value="TreeGrafter"/>
</dbReference>
<keyword evidence="7" id="KW-1015">Disulfide bond</keyword>
<dbReference type="Proteomes" id="UP000326759">
    <property type="component" value="Unassembled WGS sequence"/>
</dbReference>
<keyword evidence="4" id="KW-0677">Repeat</keyword>